<comment type="pathway">
    <text evidence="2 12">Amino-acid biosynthesis; L-arginine biosynthesis; carbamoyl phosphate from bicarbonate: step 1/1.</text>
</comment>
<dbReference type="CDD" id="cd01744">
    <property type="entry name" value="GATase1_CPSase"/>
    <property type="match status" value="1"/>
</dbReference>
<dbReference type="InterPro" id="IPR035686">
    <property type="entry name" value="CPSase_GATase1"/>
</dbReference>
<dbReference type="InterPro" id="IPR006274">
    <property type="entry name" value="CarbamoylP_synth_ssu"/>
</dbReference>
<keyword evidence="12" id="KW-0055">Arginine biosynthesis</keyword>
<dbReference type="SMART" id="SM01097">
    <property type="entry name" value="CPSase_sm_chain"/>
    <property type="match status" value="1"/>
</dbReference>
<organism evidence="14">
    <name type="scientific">Caulacanthus okamurae</name>
    <dbReference type="NCBI Taxonomy" id="152008"/>
    <lineage>
        <taxon>Eukaryota</taxon>
        <taxon>Rhodophyta</taxon>
        <taxon>Florideophyceae</taxon>
        <taxon>Rhodymeniophycidae</taxon>
        <taxon>Gigartinales</taxon>
        <taxon>Caulacanthaceae</taxon>
        <taxon>Caulacanthus</taxon>
    </lineage>
</organism>
<comment type="subcellular location">
    <subcellularLocation>
        <location evidence="12">Plastid</location>
        <location evidence="12">Chloroplast</location>
    </subcellularLocation>
</comment>
<dbReference type="InterPro" id="IPR050472">
    <property type="entry name" value="Anth_synth/Amidotransfase"/>
</dbReference>
<evidence type="ECO:0000313" key="14">
    <source>
        <dbReference type="EMBL" id="QIZ74580.1"/>
    </source>
</evidence>
<comment type="similarity">
    <text evidence="3 12">Belongs to the CarA family.</text>
</comment>
<dbReference type="RefSeq" id="YP_009773963.1">
    <property type="nucleotide sequence ID" value="NC_047434.1"/>
</dbReference>
<evidence type="ECO:0000256" key="12">
    <source>
        <dbReference type="HAMAP-Rule" id="MF_01209"/>
    </source>
</evidence>
<dbReference type="FunFam" id="3.50.30.20:FF:000001">
    <property type="entry name" value="Carbamoyl-phosphate synthase small chain"/>
    <property type="match status" value="1"/>
</dbReference>
<dbReference type="PRINTS" id="PR00096">
    <property type="entry name" value="GATASE"/>
</dbReference>
<dbReference type="NCBIfam" id="NF009475">
    <property type="entry name" value="PRK12838.1"/>
    <property type="match status" value="1"/>
</dbReference>
<comment type="catalytic activity">
    <reaction evidence="11 12">
        <text>L-glutamine + H2O = L-glutamate + NH4(+)</text>
        <dbReference type="Rhea" id="RHEA:15889"/>
        <dbReference type="ChEBI" id="CHEBI:15377"/>
        <dbReference type="ChEBI" id="CHEBI:28938"/>
        <dbReference type="ChEBI" id="CHEBI:29985"/>
        <dbReference type="ChEBI" id="CHEBI:58359"/>
    </reaction>
</comment>
<dbReference type="AlphaFoldDB" id="A0A6H1U8P7"/>
<dbReference type="InterPro" id="IPR036480">
    <property type="entry name" value="CarbP_synth_ssu_N_sf"/>
</dbReference>
<dbReference type="GO" id="GO:0006541">
    <property type="term" value="P:glutamine metabolic process"/>
    <property type="evidence" value="ECO:0007669"/>
    <property type="project" value="InterPro"/>
</dbReference>
<dbReference type="SUPFAM" id="SSF52021">
    <property type="entry name" value="Carbamoyl phosphate synthetase, small subunit N-terminal domain"/>
    <property type="match status" value="1"/>
</dbReference>
<feature type="binding site" evidence="12">
    <location>
        <position position="320"/>
    </location>
    <ligand>
        <name>L-glutamine</name>
        <dbReference type="ChEBI" id="CHEBI:58359"/>
    </ligand>
</feature>
<name>A0A6H1U8P7_9FLOR</name>
<feature type="active site" description="Nucleophile" evidence="12">
    <location>
        <position position="277"/>
    </location>
</feature>
<keyword evidence="7 12" id="KW-0315">Glutamine amidotransferase</keyword>
<evidence type="ECO:0000256" key="1">
    <source>
        <dbReference type="ARBA" id="ARBA00004812"/>
    </source>
</evidence>
<evidence type="ECO:0000256" key="4">
    <source>
        <dbReference type="ARBA" id="ARBA00022598"/>
    </source>
</evidence>
<evidence type="ECO:0000256" key="2">
    <source>
        <dbReference type="ARBA" id="ARBA00005077"/>
    </source>
</evidence>
<dbReference type="PANTHER" id="PTHR43418:SF7">
    <property type="entry name" value="CARBAMOYL-PHOSPHATE SYNTHASE SMALL CHAIN"/>
    <property type="match status" value="1"/>
</dbReference>
<dbReference type="UniPathway" id="UPA00068">
    <property type="reaction ID" value="UER00171"/>
</dbReference>
<keyword evidence="8 12" id="KW-0665">Pyrimidine biosynthesis</keyword>
<evidence type="ECO:0000259" key="13">
    <source>
        <dbReference type="SMART" id="SM01097"/>
    </source>
</evidence>
<dbReference type="EMBL" id="MT193838">
    <property type="protein sequence ID" value="QIZ74580.1"/>
    <property type="molecule type" value="Genomic_DNA"/>
</dbReference>
<keyword evidence="14" id="KW-0934">Plastid</keyword>
<evidence type="ECO:0000256" key="10">
    <source>
        <dbReference type="ARBA" id="ARBA00048816"/>
    </source>
</evidence>
<dbReference type="InterPro" id="IPR002474">
    <property type="entry name" value="CarbamoylP_synth_ssu_N"/>
</dbReference>
<dbReference type="SUPFAM" id="SSF52317">
    <property type="entry name" value="Class I glutamine amidotransferase-like"/>
    <property type="match status" value="1"/>
</dbReference>
<dbReference type="PROSITE" id="PS51273">
    <property type="entry name" value="GATASE_TYPE_1"/>
    <property type="match status" value="1"/>
</dbReference>
<dbReference type="Pfam" id="PF00117">
    <property type="entry name" value="GATase"/>
    <property type="match status" value="1"/>
</dbReference>
<gene>
    <name evidence="12 14" type="primary">carA</name>
</gene>
<dbReference type="PRINTS" id="PR00097">
    <property type="entry name" value="ANTSNTHASEII"/>
</dbReference>
<geneLocation type="chloroplast" evidence="14"/>
<reference evidence="14" key="1">
    <citation type="submission" date="2020-03" db="EMBL/GenBank/DDBJ databases">
        <title>Complete organellar genome analysis of the invasive marine red alga Caulacanthus okamurae (Caulacanthaceae, Rhodophyta) from Moss Landing, California, USA.</title>
        <authorList>
            <person name="Hughey J.R."/>
        </authorList>
    </citation>
    <scope>NUCLEOTIDE SEQUENCE</scope>
</reference>
<dbReference type="PANTHER" id="PTHR43418">
    <property type="entry name" value="MULTIFUNCTIONAL TRYPTOPHAN BIOSYNTHESIS PROTEIN-RELATED"/>
    <property type="match status" value="1"/>
</dbReference>
<keyword evidence="12" id="KW-0028">Amino-acid biosynthesis</keyword>
<feature type="domain" description="Carbamoyl-phosphate synthase small subunit N-terminal" evidence="13">
    <location>
        <begin position="8"/>
        <end position="138"/>
    </location>
</feature>
<evidence type="ECO:0000256" key="6">
    <source>
        <dbReference type="ARBA" id="ARBA00022840"/>
    </source>
</evidence>
<evidence type="ECO:0000256" key="9">
    <source>
        <dbReference type="ARBA" id="ARBA00044031"/>
    </source>
</evidence>
<proteinExistence type="inferred from homology"/>
<feature type="region of interest" description="CPSase" evidence="12">
    <location>
        <begin position="1"/>
        <end position="197"/>
    </location>
</feature>
<feature type="binding site" evidence="12">
    <location>
        <position position="278"/>
    </location>
    <ligand>
        <name>L-glutamine</name>
        <dbReference type="ChEBI" id="CHEBI:58359"/>
    </ligand>
</feature>
<feature type="binding site" evidence="12">
    <location>
        <position position="52"/>
    </location>
    <ligand>
        <name>L-glutamine</name>
        <dbReference type="ChEBI" id="CHEBI:58359"/>
    </ligand>
</feature>
<dbReference type="Gene3D" id="3.50.30.20">
    <property type="entry name" value="Carbamoyl-phosphate synthase small subunit, N-terminal domain"/>
    <property type="match status" value="1"/>
</dbReference>
<dbReference type="PRINTS" id="PR00099">
    <property type="entry name" value="CPSGATASE"/>
</dbReference>
<protein>
    <recommendedName>
        <fullName evidence="12">Carbamoyl phosphate synthase small chain</fullName>
        <ecNumber evidence="12">6.3.5.5</ecNumber>
    </recommendedName>
    <alternativeName>
        <fullName evidence="12">Carbamoyl phosphate synthetase glutamine chain</fullName>
    </alternativeName>
</protein>
<evidence type="ECO:0000256" key="7">
    <source>
        <dbReference type="ARBA" id="ARBA00022962"/>
    </source>
</evidence>
<keyword evidence="14" id="KW-0150">Chloroplast</keyword>
<dbReference type="GeneID" id="54615556"/>
<comment type="catalytic activity">
    <reaction evidence="10 12">
        <text>hydrogencarbonate + L-glutamine + 2 ATP + H2O = carbamoyl phosphate + L-glutamate + 2 ADP + phosphate + 2 H(+)</text>
        <dbReference type="Rhea" id="RHEA:18633"/>
        <dbReference type="ChEBI" id="CHEBI:15377"/>
        <dbReference type="ChEBI" id="CHEBI:15378"/>
        <dbReference type="ChEBI" id="CHEBI:17544"/>
        <dbReference type="ChEBI" id="CHEBI:29985"/>
        <dbReference type="ChEBI" id="CHEBI:30616"/>
        <dbReference type="ChEBI" id="CHEBI:43474"/>
        <dbReference type="ChEBI" id="CHEBI:58228"/>
        <dbReference type="ChEBI" id="CHEBI:58359"/>
        <dbReference type="ChEBI" id="CHEBI:456216"/>
        <dbReference type="EC" id="6.3.5.5"/>
    </reaction>
</comment>
<dbReference type="InterPro" id="IPR017926">
    <property type="entry name" value="GATASE"/>
</dbReference>
<feature type="binding site" evidence="12">
    <location>
        <position position="319"/>
    </location>
    <ligand>
        <name>L-glutamine</name>
        <dbReference type="ChEBI" id="CHEBI:58359"/>
    </ligand>
</feature>
<dbReference type="EC" id="6.3.5.5" evidence="12"/>
<dbReference type="GO" id="GO:0006207">
    <property type="term" value="P:'de novo' pyrimidine nucleobase biosynthetic process"/>
    <property type="evidence" value="ECO:0007669"/>
    <property type="project" value="InterPro"/>
</dbReference>
<comment type="function">
    <text evidence="12">Small subunit of the glutamine-dependent carbamoyl phosphate synthetase (CPSase). CPSase catalyzes the formation of carbamoyl phosphate from the ammonia moiety of glutamine, carbonate, and phosphate donated by ATP, constituting the first step of 2 biosynthetic pathways, one leading to arginine and/or urea and the other to pyrimidine nucleotides. The small subunit (glutamine amidotransferase) binds and cleaves glutamine to supply the large subunit with the substrate ammonia.</text>
</comment>
<evidence type="ECO:0000256" key="11">
    <source>
        <dbReference type="ARBA" id="ARBA00049285"/>
    </source>
</evidence>
<comment type="subunit">
    <text evidence="12">Composed of two chains; the small (or glutamine) chain promotes the hydrolysis of glutamine to ammonia, which is used by the large (or ammonia) chain to synthesize carbamoyl phosphate. Tetramer of heterodimers (alpha,beta)4.</text>
</comment>
<feature type="binding site" evidence="12">
    <location>
        <position position="250"/>
    </location>
    <ligand>
        <name>L-glutamine</name>
        <dbReference type="ChEBI" id="CHEBI:58359"/>
    </ligand>
</feature>
<dbReference type="GO" id="GO:0044205">
    <property type="term" value="P:'de novo' UMP biosynthetic process"/>
    <property type="evidence" value="ECO:0007669"/>
    <property type="project" value="UniProtKB-UniRule"/>
</dbReference>
<dbReference type="Pfam" id="PF00988">
    <property type="entry name" value="CPSase_sm_chain"/>
    <property type="match status" value="1"/>
</dbReference>
<dbReference type="HAMAP" id="MF_01209">
    <property type="entry name" value="CPSase_S_chain"/>
    <property type="match status" value="1"/>
</dbReference>
<comment type="subunit">
    <text evidence="9">Heterodimer composed of 2 chains; the small (or glutamine) chain promotes the hydrolysis of glutamine to ammonia, which is used by the large (or ammonia) chain to synthesize carbamoyl phosphate.</text>
</comment>
<feature type="binding site" evidence="12">
    <location>
        <position position="281"/>
    </location>
    <ligand>
        <name>L-glutamine</name>
        <dbReference type="ChEBI" id="CHEBI:58359"/>
    </ligand>
</feature>
<evidence type="ECO:0000256" key="5">
    <source>
        <dbReference type="ARBA" id="ARBA00022741"/>
    </source>
</evidence>
<dbReference type="UniPathway" id="UPA00070">
    <property type="reaction ID" value="UER00115"/>
</dbReference>
<dbReference type="Gene3D" id="3.40.50.880">
    <property type="match status" value="1"/>
</dbReference>
<dbReference type="GO" id="GO:0004088">
    <property type="term" value="F:carbamoyl-phosphate synthase (glutamine-hydrolyzing) activity"/>
    <property type="evidence" value="ECO:0007669"/>
    <property type="project" value="UniProtKB-UniRule"/>
</dbReference>
<dbReference type="GO" id="GO:0005524">
    <property type="term" value="F:ATP binding"/>
    <property type="evidence" value="ECO:0007669"/>
    <property type="project" value="UniProtKB-UniRule"/>
</dbReference>
<dbReference type="GO" id="GO:0009507">
    <property type="term" value="C:chloroplast"/>
    <property type="evidence" value="ECO:0007669"/>
    <property type="project" value="UniProtKB-SubCell"/>
</dbReference>
<dbReference type="InterPro" id="IPR029062">
    <property type="entry name" value="Class_I_gatase-like"/>
</dbReference>
<feature type="active site" evidence="12">
    <location>
        <position position="362"/>
    </location>
</feature>
<dbReference type="NCBIfam" id="TIGR01368">
    <property type="entry name" value="CPSaseIIsmall"/>
    <property type="match status" value="1"/>
</dbReference>
<comment type="pathway">
    <text evidence="1 12">Pyrimidine metabolism; UMP biosynthesis via de novo pathway; (S)-dihydroorotate from bicarbonate: step 1/3.</text>
</comment>
<feature type="binding site" evidence="12">
    <location>
        <position position="248"/>
    </location>
    <ligand>
        <name>L-glutamine</name>
        <dbReference type="ChEBI" id="CHEBI:58359"/>
    </ligand>
</feature>
<keyword evidence="6 12" id="KW-0067">ATP-binding</keyword>
<feature type="binding site" evidence="12">
    <location>
        <position position="317"/>
    </location>
    <ligand>
        <name>L-glutamine</name>
        <dbReference type="ChEBI" id="CHEBI:58359"/>
    </ligand>
</feature>
<keyword evidence="4 12" id="KW-0436">Ligase</keyword>
<evidence type="ECO:0000256" key="3">
    <source>
        <dbReference type="ARBA" id="ARBA00007800"/>
    </source>
</evidence>
<keyword evidence="5 12" id="KW-0547">Nucleotide-binding</keyword>
<accession>A0A6H1U8P7</accession>
<sequence length="392" mass="44191">MNYNKHYYKAILILSDGTKYYGWSLIKSKLSLGEVVFNTGTTGYQEIITDPSYAGQIITFTYPEIGNTGINTEDDESNKIHVKGIISKNICTRPSNWQQTTSFTEYLRNNKIPHIFGIDTRSLTKHLRNHGVMSGCIYNEVLNQNTMEDIVKNLSLKKEINLVDQVTTNRLYRINPRLYTKSTYSYLKYKTTTNHGKNLSIAVLDLGLKNNILSRLTNHGCNITVVPADSDYDLINTLKPDGFVLSNGPGDPSLLKTIIKNVKQITELSNIPILGICMGHQILSLAFNCKTFKLKFGHRGLNHPTGMNQKTEITSQNHGFAVELSSQISNNLAITHFNLNDSTIAGIIHKNKPIFSVQYHPEASPGPHDSDYLFYNFIQLIKIHKLKANTHK</sequence>
<evidence type="ECO:0000256" key="8">
    <source>
        <dbReference type="ARBA" id="ARBA00022975"/>
    </source>
</evidence>
<dbReference type="GO" id="GO:0006526">
    <property type="term" value="P:L-arginine biosynthetic process"/>
    <property type="evidence" value="ECO:0007669"/>
    <property type="project" value="UniProtKB-UniRule"/>
</dbReference>
<feature type="active site" evidence="12">
    <location>
        <position position="360"/>
    </location>
</feature>